<name>A0A1S8AAZ0_ROSNE</name>
<keyword evidence="3" id="KW-1185">Reference proteome</keyword>
<protein>
    <submittedName>
        <fullName evidence="2">Uncharacterized protein</fullName>
    </submittedName>
</protein>
<feature type="region of interest" description="Disordered" evidence="1">
    <location>
        <begin position="1"/>
        <end position="24"/>
    </location>
</feature>
<organism evidence="2">
    <name type="scientific">Rosellinia necatrix</name>
    <name type="common">White root-rot fungus</name>
    <dbReference type="NCBI Taxonomy" id="77044"/>
    <lineage>
        <taxon>Eukaryota</taxon>
        <taxon>Fungi</taxon>
        <taxon>Dikarya</taxon>
        <taxon>Ascomycota</taxon>
        <taxon>Pezizomycotina</taxon>
        <taxon>Sordariomycetes</taxon>
        <taxon>Xylariomycetidae</taxon>
        <taxon>Xylariales</taxon>
        <taxon>Xylariaceae</taxon>
        <taxon>Rosellinia</taxon>
    </lineage>
</organism>
<evidence type="ECO:0000256" key="1">
    <source>
        <dbReference type="SAM" id="MobiDB-lite"/>
    </source>
</evidence>
<dbReference type="EMBL" id="DF977515">
    <property type="protein sequence ID" value="GAW27095.1"/>
    <property type="molecule type" value="Genomic_DNA"/>
</dbReference>
<evidence type="ECO:0000313" key="2">
    <source>
        <dbReference type="EMBL" id="GAW27095.1"/>
    </source>
</evidence>
<dbReference type="AlphaFoldDB" id="A0A1S8AAZ0"/>
<gene>
    <name evidence="2" type="ORF">SAMD00023353_7000360</name>
</gene>
<proteinExistence type="predicted"/>
<sequence length="58" mass="6113">MPTVPGKIACANVAPAPDPKSPSRQLSAFVTTSILACLHSRQLQAIAHRQDPGAYTEV</sequence>
<dbReference type="Proteomes" id="UP000054516">
    <property type="component" value="Unassembled WGS sequence"/>
</dbReference>
<accession>A0A1S8AAZ0</accession>
<reference evidence="2" key="1">
    <citation type="submission" date="2016-03" db="EMBL/GenBank/DDBJ databases">
        <title>Draft genome sequence of Rosellinia necatrix.</title>
        <authorList>
            <person name="Kanematsu S."/>
        </authorList>
    </citation>
    <scope>NUCLEOTIDE SEQUENCE [LARGE SCALE GENOMIC DNA]</scope>
    <source>
        <strain evidence="2">W97</strain>
    </source>
</reference>
<evidence type="ECO:0000313" key="3">
    <source>
        <dbReference type="Proteomes" id="UP000054516"/>
    </source>
</evidence>